<gene>
    <name evidence="2" type="ORF">SAMN04487993_1001316</name>
</gene>
<dbReference type="Proteomes" id="UP000199093">
    <property type="component" value="Unassembled WGS sequence"/>
</dbReference>
<feature type="transmembrane region" description="Helical" evidence="1">
    <location>
        <begin position="7"/>
        <end position="26"/>
    </location>
</feature>
<sequence length="66" mass="7014">MGTLTFLVGSTLGFFAAVVSWLFLGMPLLNAVGFYLASSLVLGALPLLGCLLRKRREDGLPLAAHH</sequence>
<dbReference type="EMBL" id="FNEJ01000001">
    <property type="protein sequence ID" value="SDI15686.1"/>
    <property type="molecule type" value="Genomic_DNA"/>
</dbReference>
<keyword evidence="1" id="KW-1133">Transmembrane helix</keyword>
<keyword evidence="1" id="KW-0812">Transmembrane</keyword>
<name>A0A1G8I9W3_9RHOB</name>
<feature type="transmembrane region" description="Helical" evidence="1">
    <location>
        <begin position="32"/>
        <end position="52"/>
    </location>
</feature>
<dbReference type="AlphaFoldDB" id="A0A1G8I9W3"/>
<organism evidence="2 3">
    <name type="scientific">Salipiger marinus</name>
    <dbReference type="NCBI Taxonomy" id="555512"/>
    <lineage>
        <taxon>Bacteria</taxon>
        <taxon>Pseudomonadati</taxon>
        <taxon>Pseudomonadota</taxon>
        <taxon>Alphaproteobacteria</taxon>
        <taxon>Rhodobacterales</taxon>
        <taxon>Roseobacteraceae</taxon>
        <taxon>Salipiger</taxon>
    </lineage>
</organism>
<reference evidence="2 3" key="1">
    <citation type="submission" date="2016-10" db="EMBL/GenBank/DDBJ databases">
        <authorList>
            <person name="de Groot N.N."/>
        </authorList>
    </citation>
    <scope>NUCLEOTIDE SEQUENCE [LARGE SCALE GENOMIC DNA]</scope>
    <source>
        <strain evidence="2 3">DSM 26424</strain>
    </source>
</reference>
<dbReference type="RefSeq" id="WP_089842712.1">
    <property type="nucleotide sequence ID" value="NZ_FNEJ01000001.1"/>
</dbReference>
<keyword evidence="1" id="KW-0472">Membrane</keyword>
<evidence type="ECO:0000313" key="3">
    <source>
        <dbReference type="Proteomes" id="UP000199093"/>
    </source>
</evidence>
<evidence type="ECO:0000256" key="1">
    <source>
        <dbReference type="SAM" id="Phobius"/>
    </source>
</evidence>
<proteinExistence type="predicted"/>
<protein>
    <submittedName>
        <fullName evidence="2">Uncharacterized protein</fullName>
    </submittedName>
</protein>
<accession>A0A1G8I9W3</accession>
<evidence type="ECO:0000313" key="2">
    <source>
        <dbReference type="EMBL" id="SDI15686.1"/>
    </source>
</evidence>
<keyword evidence="3" id="KW-1185">Reference proteome</keyword>